<dbReference type="Proteomes" id="UP001058974">
    <property type="component" value="Chromosome 2"/>
</dbReference>
<feature type="compositionally biased region" description="Polar residues" evidence="2">
    <location>
        <begin position="31"/>
        <end position="54"/>
    </location>
</feature>
<dbReference type="Gramene" id="Psat02G0000200-T5">
    <property type="protein sequence ID" value="KAI5432511.1"/>
    <property type="gene ID" value="KIW84_020002"/>
</dbReference>
<sequence>MVDKLGRVCAVAGGGVINVIDIESEIAAVRSKTSSNTRKGSQSRLKDGSSTSNTDADRNVKKRLHFDYSMGGHTSAVSSLAFSLFGERGKFLISGGNDKLVKVWNWSSYIDAGSSDSNNDILHLNIGVPQKVNWLCTTSVDIDNLVVCDTSKTVKVYSIT</sequence>
<keyword evidence="4" id="KW-1185">Reference proteome</keyword>
<dbReference type="AlphaFoldDB" id="A0A9D4Y9A6"/>
<comment type="caution">
    <text evidence="3">The sequence shown here is derived from an EMBL/GenBank/DDBJ whole genome shotgun (WGS) entry which is preliminary data.</text>
</comment>
<dbReference type="PANTHER" id="PTHR45296:SF1">
    <property type="entry name" value="TRANSDUCIN_WD40 REPEAT-LIKE SUPERFAMILY PROTEIN"/>
    <property type="match status" value="1"/>
</dbReference>
<dbReference type="SMART" id="SM00320">
    <property type="entry name" value="WD40"/>
    <property type="match status" value="2"/>
</dbReference>
<evidence type="ECO:0000313" key="4">
    <source>
        <dbReference type="Proteomes" id="UP001058974"/>
    </source>
</evidence>
<dbReference type="InterPro" id="IPR015943">
    <property type="entry name" value="WD40/YVTN_repeat-like_dom_sf"/>
</dbReference>
<keyword evidence="1" id="KW-0853">WD repeat</keyword>
<evidence type="ECO:0000313" key="3">
    <source>
        <dbReference type="EMBL" id="KAI5432511.1"/>
    </source>
</evidence>
<gene>
    <name evidence="3" type="ORF">KIW84_020002</name>
</gene>
<dbReference type="EMBL" id="JAMSHJ010000002">
    <property type="protein sequence ID" value="KAI5432511.1"/>
    <property type="molecule type" value="Genomic_DNA"/>
</dbReference>
<proteinExistence type="predicted"/>
<dbReference type="Pfam" id="PF00400">
    <property type="entry name" value="WD40"/>
    <property type="match status" value="1"/>
</dbReference>
<name>A0A9D4Y9A6_PEA</name>
<reference evidence="3 4" key="1">
    <citation type="journal article" date="2022" name="Nat. Genet.">
        <title>Improved pea reference genome and pan-genome highlight genomic features and evolutionary characteristics.</title>
        <authorList>
            <person name="Yang T."/>
            <person name="Liu R."/>
            <person name="Luo Y."/>
            <person name="Hu S."/>
            <person name="Wang D."/>
            <person name="Wang C."/>
            <person name="Pandey M.K."/>
            <person name="Ge S."/>
            <person name="Xu Q."/>
            <person name="Li N."/>
            <person name="Li G."/>
            <person name="Huang Y."/>
            <person name="Saxena R.K."/>
            <person name="Ji Y."/>
            <person name="Li M."/>
            <person name="Yan X."/>
            <person name="He Y."/>
            <person name="Liu Y."/>
            <person name="Wang X."/>
            <person name="Xiang C."/>
            <person name="Varshney R.K."/>
            <person name="Ding H."/>
            <person name="Gao S."/>
            <person name="Zong X."/>
        </authorList>
    </citation>
    <scope>NUCLEOTIDE SEQUENCE [LARGE SCALE GENOMIC DNA]</scope>
    <source>
        <strain evidence="3 4">cv. Zhongwan 6</strain>
    </source>
</reference>
<dbReference type="InterPro" id="IPR036322">
    <property type="entry name" value="WD40_repeat_dom_sf"/>
</dbReference>
<dbReference type="InterPro" id="IPR001680">
    <property type="entry name" value="WD40_rpt"/>
</dbReference>
<organism evidence="3 4">
    <name type="scientific">Pisum sativum</name>
    <name type="common">Garden pea</name>
    <name type="synonym">Lathyrus oleraceus</name>
    <dbReference type="NCBI Taxonomy" id="3888"/>
    <lineage>
        <taxon>Eukaryota</taxon>
        <taxon>Viridiplantae</taxon>
        <taxon>Streptophyta</taxon>
        <taxon>Embryophyta</taxon>
        <taxon>Tracheophyta</taxon>
        <taxon>Spermatophyta</taxon>
        <taxon>Magnoliopsida</taxon>
        <taxon>eudicotyledons</taxon>
        <taxon>Gunneridae</taxon>
        <taxon>Pentapetalae</taxon>
        <taxon>rosids</taxon>
        <taxon>fabids</taxon>
        <taxon>Fabales</taxon>
        <taxon>Fabaceae</taxon>
        <taxon>Papilionoideae</taxon>
        <taxon>50 kb inversion clade</taxon>
        <taxon>NPAAA clade</taxon>
        <taxon>Hologalegina</taxon>
        <taxon>IRL clade</taxon>
        <taxon>Fabeae</taxon>
        <taxon>Lathyrus</taxon>
    </lineage>
</organism>
<dbReference type="PANTHER" id="PTHR45296">
    <property type="entry name" value="TRANSDUCIN/WD40 REPEAT-LIKE SUPERFAMILY PROTEIN"/>
    <property type="match status" value="1"/>
</dbReference>
<protein>
    <submittedName>
        <fullName evidence="3">Cellulose synthase A catalytic subunit 8 [UDP-forming], variant 5</fullName>
    </submittedName>
</protein>
<dbReference type="Gene3D" id="2.130.10.10">
    <property type="entry name" value="YVTN repeat-like/Quinoprotein amine dehydrogenase"/>
    <property type="match status" value="1"/>
</dbReference>
<evidence type="ECO:0000256" key="2">
    <source>
        <dbReference type="SAM" id="MobiDB-lite"/>
    </source>
</evidence>
<accession>A0A9D4Y9A6</accession>
<dbReference type="PROSITE" id="PS50294">
    <property type="entry name" value="WD_REPEATS_REGION"/>
    <property type="match status" value="1"/>
</dbReference>
<dbReference type="SUPFAM" id="SSF50978">
    <property type="entry name" value="WD40 repeat-like"/>
    <property type="match status" value="1"/>
</dbReference>
<evidence type="ECO:0000256" key="1">
    <source>
        <dbReference type="PROSITE-ProRule" id="PRU00221"/>
    </source>
</evidence>
<dbReference type="PROSITE" id="PS50082">
    <property type="entry name" value="WD_REPEATS_2"/>
    <property type="match status" value="1"/>
</dbReference>
<feature type="repeat" description="WD" evidence="1">
    <location>
        <begin position="70"/>
        <end position="105"/>
    </location>
</feature>
<feature type="region of interest" description="Disordered" evidence="2">
    <location>
        <begin position="31"/>
        <end position="56"/>
    </location>
</feature>